<evidence type="ECO:0000256" key="3">
    <source>
        <dbReference type="ARBA" id="ARBA00022781"/>
    </source>
</evidence>
<dbReference type="Pfam" id="PF00213">
    <property type="entry name" value="OSCP"/>
    <property type="match status" value="1"/>
</dbReference>
<keyword evidence="7" id="KW-0139">CF(1)</keyword>
<dbReference type="GO" id="GO:0045259">
    <property type="term" value="C:proton-transporting ATP synthase complex"/>
    <property type="evidence" value="ECO:0007669"/>
    <property type="project" value="UniProtKB-KW"/>
</dbReference>
<evidence type="ECO:0000313" key="8">
    <source>
        <dbReference type="EMBL" id="PJA89990.1"/>
    </source>
</evidence>
<evidence type="ECO:0000256" key="6">
    <source>
        <dbReference type="ARBA" id="ARBA00023310"/>
    </source>
</evidence>
<reference evidence="9" key="1">
    <citation type="submission" date="2017-09" db="EMBL/GenBank/DDBJ databases">
        <title>Depth-based differentiation of microbial function through sediment-hosted aquifers and enrichment of novel symbionts in the deep terrestrial subsurface.</title>
        <authorList>
            <person name="Probst A.J."/>
            <person name="Ladd B."/>
            <person name="Jarett J.K."/>
            <person name="Geller-Mcgrath D.E."/>
            <person name="Sieber C.M.K."/>
            <person name="Emerson J.B."/>
            <person name="Anantharaman K."/>
            <person name="Thomas B.C."/>
            <person name="Malmstrom R."/>
            <person name="Stieglmeier M."/>
            <person name="Klingl A."/>
            <person name="Woyke T."/>
            <person name="Ryan C.M."/>
            <person name="Banfield J.F."/>
        </authorList>
    </citation>
    <scope>NUCLEOTIDE SEQUENCE [LARGE SCALE GENOMIC DNA]</scope>
</reference>
<evidence type="ECO:0000256" key="7">
    <source>
        <dbReference type="HAMAP-Rule" id="MF_01416"/>
    </source>
</evidence>
<dbReference type="NCBIfam" id="TIGR01145">
    <property type="entry name" value="ATP_synt_delta"/>
    <property type="match status" value="1"/>
</dbReference>
<keyword evidence="5 7" id="KW-0472">Membrane</keyword>
<evidence type="ECO:0000313" key="9">
    <source>
        <dbReference type="Proteomes" id="UP000230843"/>
    </source>
</evidence>
<sequence length="128" mass="14372">MKKALIKDYSKALYDMTTGIEDSQVDTVIGSFIELLARDGKITKVDKIIEEYTKYEKLQRGVKEVEITSAFDVSEKVAKEVKNYFGGEVEITKKIDKGILGGLRIKLGDTIFDTSVKTQLAKMKESLI</sequence>
<keyword evidence="7" id="KW-1003">Cell membrane</keyword>
<organism evidence="8 9">
    <name type="scientific">Candidatus Magasanikbacteria bacterium CG_4_9_14_3_um_filter_32_9</name>
    <dbReference type="NCBI Taxonomy" id="1974644"/>
    <lineage>
        <taxon>Bacteria</taxon>
        <taxon>Candidatus Magasanikiibacteriota</taxon>
    </lineage>
</organism>
<comment type="function">
    <text evidence="7">F(1)F(0) ATP synthase produces ATP from ADP in the presence of a proton or sodium gradient. F-type ATPases consist of two structural domains, F(1) containing the extramembraneous catalytic core and F(0) containing the membrane proton channel, linked together by a central stalk and a peripheral stalk. During catalysis, ATP synthesis in the catalytic domain of F(1) is coupled via a rotary mechanism of the central stalk subunits to proton translocation.</text>
</comment>
<protein>
    <recommendedName>
        <fullName evidence="7">ATP synthase subunit delta</fullName>
    </recommendedName>
    <alternativeName>
        <fullName evidence="7">ATP synthase F(1) sector subunit delta</fullName>
    </alternativeName>
    <alternativeName>
        <fullName evidence="7">F-type ATPase subunit delta</fullName>
        <shortName evidence="7">F-ATPase subunit delta</shortName>
    </alternativeName>
</protein>
<accession>A0A2M7Z778</accession>
<evidence type="ECO:0000256" key="5">
    <source>
        <dbReference type="ARBA" id="ARBA00023136"/>
    </source>
</evidence>
<dbReference type="EMBL" id="PFVJ01000030">
    <property type="protein sequence ID" value="PJA89990.1"/>
    <property type="molecule type" value="Genomic_DNA"/>
</dbReference>
<dbReference type="PANTHER" id="PTHR11910">
    <property type="entry name" value="ATP SYNTHASE DELTA CHAIN"/>
    <property type="match status" value="1"/>
</dbReference>
<keyword evidence="3 7" id="KW-0375">Hydrogen ion transport</keyword>
<keyword evidence="4 7" id="KW-0406">Ion transport</keyword>
<dbReference type="GO" id="GO:0046933">
    <property type="term" value="F:proton-transporting ATP synthase activity, rotational mechanism"/>
    <property type="evidence" value="ECO:0007669"/>
    <property type="project" value="UniProtKB-UniRule"/>
</dbReference>
<evidence type="ECO:0000256" key="4">
    <source>
        <dbReference type="ARBA" id="ARBA00023065"/>
    </source>
</evidence>
<dbReference type="InterPro" id="IPR000711">
    <property type="entry name" value="ATPase_OSCP/dsu"/>
</dbReference>
<dbReference type="AlphaFoldDB" id="A0A2M7Z778"/>
<proteinExistence type="inferred from homology"/>
<gene>
    <name evidence="7 8" type="primary">atpH</name>
    <name evidence="8" type="ORF">CO137_01355</name>
</gene>
<dbReference type="GO" id="GO:0005886">
    <property type="term" value="C:plasma membrane"/>
    <property type="evidence" value="ECO:0007669"/>
    <property type="project" value="UniProtKB-SubCell"/>
</dbReference>
<comment type="caution">
    <text evidence="8">The sequence shown here is derived from an EMBL/GenBank/DDBJ whole genome shotgun (WGS) entry which is preliminary data.</text>
</comment>
<keyword evidence="6 7" id="KW-0066">ATP synthesis</keyword>
<dbReference type="HAMAP" id="MF_01416">
    <property type="entry name" value="ATP_synth_delta_bact"/>
    <property type="match status" value="1"/>
</dbReference>
<name>A0A2M7Z778_9BACT</name>
<comment type="function">
    <text evidence="7">This protein is part of the stalk that links CF(0) to CF(1). It either transmits conformational changes from CF(0) to CF(1) or is implicated in proton conduction.</text>
</comment>
<dbReference type="Proteomes" id="UP000230843">
    <property type="component" value="Unassembled WGS sequence"/>
</dbReference>
<comment type="similarity">
    <text evidence="7">Belongs to the ATPase delta chain family.</text>
</comment>
<evidence type="ECO:0000256" key="2">
    <source>
        <dbReference type="ARBA" id="ARBA00022448"/>
    </source>
</evidence>
<evidence type="ECO:0000256" key="1">
    <source>
        <dbReference type="ARBA" id="ARBA00004370"/>
    </source>
</evidence>
<keyword evidence="2 7" id="KW-0813">Transport</keyword>
<comment type="subcellular location">
    <subcellularLocation>
        <location evidence="7">Cell membrane</location>
        <topology evidence="7">Peripheral membrane protein</topology>
    </subcellularLocation>
    <subcellularLocation>
        <location evidence="1">Membrane</location>
    </subcellularLocation>
</comment>